<comment type="caution">
    <text evidence="2">The sequence shown here is derived from an EMBL/GenBank/DDBJ whole genome shotgun (WGS) entry which is preliminary data.</text>
</comment>
<dbReference type="Gene3D" id="3.30.420.10">
    <property type="entry name" value="Ribonuclease H-like superfamily/Ribonuclease H"/>
    <property type="match status" value="1"/>
</dbReference>
<dbReference type="Proteomes" id="UP000265566">
    <property type="component" value="Chromosome 6"/>
</dbReference>
<dbReference type="InterPro" id="IPR012337">
    <property type="entry name" value="RNaseH-like_sf"/>
</dbReference>
<dbReference type="SUPFAM" id="SSF53098">
    <property type="entry name" value="Ribonuclease H-like"/>
    <property type="match status" value="1"/>
</dbReference>
<dbReference type="Pfam" id="PF13456">
    <property type="entry name" value="RVT_3"/>
    <property type="match status" value="1"/>
</dbReference>
<accession>A0A396HMV5</accession>
<dbReference type="GO" id="GO:0004523">
    <property type="term" value="F:RNA-DNA hybrid ribonuclease activity"/>
    <property type="evidence" value="ECO:0007669"/>
    <property type="project" value="InterPro"/>
</dbReference>
<gene>
    <name evidence="2" type="ORF">MtrunA17_Chr6g0483181</name>
</gene>
<dbReference type="EMBL" id="PSQE01000006">
    <property type="protein sequence ID" value="RHN52685.1"/>
    <property type="molecule type" value="Genomic_DNA"/>
</dbReference>
<dbReference type="InterPro" id="IPR002156">
    <property type="entry name" value="RNaseH_domain"/>
</dbReference>
<dbReference type="GO" id="GO:0003676">
    <property type="term" value="F:nucleic acid binding"/>
    <property type="evidence" value="ECO:0007669"/>
    <property type="project" value="InterPro"/>
</dbReference>
<dbReference type="PANTHER" id="PTHR47723">
    <property type="entry name" value="OS05G0353850 PROTEIN"/>
    <property type="match status" value="1"/>
</dbReference>
<dbReference type="OrthoDB" id="1938131at2759"/>
<evidence type="ECO:0000313" key="2">
    <source>
        <dbReference type="EMBL" id="RHN52685.1"/>
    </source>
</evidence>
<dbReference type="InterPro" id="IPR053151">
    <property type="entry name" value="RNase_H-like"/>
</dbReference>
<dbReference type="InterPro" id="IPR036397">
    <property type="entry name" value="RNaseH_sf"/>
</dbReference>
<name>A0A396HMV5_MEDTR</name>
<dbReference type="InterPro" id="IPR044730">
    <property type="entry name" value="RNase_H-like_dom_plant"/>
</dbReference>
<organism evidence="2">
    <name type="scientific">Medicago truncatula</name>
    <name type="common">Barrel medic</name>
    <name type="synonym">Medicago tribuloides</name>
    <dbReference type="NCBI Taxonomy" id="3880"/>
    <lineage>
        <taxon>Eukaryota</taxon>
        <taxon>Viridiplantae</taxon>
        <taxon>Streptophyta</taxon>
        <taxon>Embryophyta</taxon>
        <taxon>Tracheophyta</taxon>
        <taxon>Spermatophyta</taxon>
        <taxon>Magnoliopsida</taxon>
        <taxon>eudicotyledons</taxon>
        <taxon>Gunneridae</taxon>
        <taxon>Pentapetalae</taxon>
        <taxon>rosids</taxon>
        <taxon>fabids</taxon>
        <taxon>Fabales</taxon>
        <taxon>Fabaceae</taxon>
        <taxon>Papilionoideae</taxon>
        <taxon>50 kb inversion clade</taxon>
        <taxon>NPAAA clade</taxon>
        <taxon>Hologalegina</taxon>
        <taxon>IRL clade</taxon>
        <taxon>Trifolieae</taxon>
        <taxon>Medicago</taxon>
    </lineage>
</organism>
<feature type="domain" description="RNase H type-1" evidence="1">
    <location>
        <begin position="5"/>
        <end position="123"/>
    </location>
</feature>
<dbReference type="AlphaFoldDB" id="A0A396HMV5"/>
<sequence>MLSDIDGSALDHPSHGVIGIVFRSHLAVFRGALVQNIGYAMPLEAEFNAFMIAIEKALEMHMNNIWVECDSLIVVKAFHQDVVVPWRMHNRWFNYKILARQMECICSHTPREGNMVADVLAKNGQGLSMYSSQRWDSPPAFALPMLDRDKLGLSFSRIQMT</sequence>
<dbReference type="CDD" id="cd06222">
    <property type="entry name" value="RNase_H_like"/>
    <property type="match status" value="1"/>
</dbReference>
<dbReference type="PANTHER" id="PTHR47723:SF23">
    <property type="entry name" value="REVERSE TRANSCRIPTASE-LIKE PROTEIN"/>
    <property type="match status" value="1"/>
</dbReference>
<proteinExistence type="predicted"/>
<dbReference type="Gramene" id="rna37383">
    <property type="protein sequence ID" value="RHN52685.1"/>
    <property type="gene ID" value="gene37383"/>
</dbReference>
<protein>
    <submittedName>
        <fullName evidence="2">Putative ribonuclease H-like domain-containing protein</fullName>
    </submittedName>
</protein>
<evidence type="ECO:0000259" key="1">
    <source>
        <dbReference type="Pfam" id="PF13456"/>
    </source>
</evidence>
<reference evidence="2" key="1">
    <citation type="journal article" date="2018" name="Nat. Plants">
        <title>Whole-genome landscape of Medicago truncatula symbiotic genes.</title>
        <authorList>
            <person name="Pecrix Y."/>
            <person name="Gamas P."/>
            <person name="Carrere S."/>
        </authorList>
    </citation>
    <scope>NUCLEOTIDE SEQUENCE</scope>
    <source>
        <tissue evidence="2">Leaves</tissue>
    </source>
</reference>